<keyword evidence="4" id="KW-1185">Reference proteome</keyword>
<evidence type="ECO:0000259" key="2">
    <source>
        <dbReference type="Pfam" id="PF17668"/>
    </source>
</evidence>
<proteinExistence type="predicted"/>
<dbReference type="InterPro" id="IPR016181">
    <property type="entry name" value="Acyl_CoA_acyltransferase"/>
</dbReference>
<evidence type="ECO:0000313" key="4">
    <source>
        <dbReference type="Proteomes" id="UP001331936"/>
    </source>
</evidence>
<feature type="domain" description="Enhanced intracellular survival protein" evidence="1">
    <location>
        <begin position="171"/>
        <end position="266"/>
    </location>
</feature>
<dbReference type="Proteomes" id="UP001331936">
    <property type="component" value="Unassembled WGS sequence"/>
</dbReference>
<dbReference type="Pfam" id="PF17668">
    <property type="entry name" value="Acetyltransf_17"/>
    <property type="match status" value="1"/>
</dbReference>
<dbReference type="SUPFAM" id="SSF55718">
    <property type="entry name" value="SCP-like"/>
    <property type="match status" value="1"/>
</dbReference>
<evidence type="ECO:0000313" key="3">
    <source>
        <dbReference type="EMBL" id="MEE2034309.1"/>
    </source>
</evidence>
<dbReference type="InterPro" id="IPR036527">
    <property type="entry name" value="SCP2_sterol-bd_dom_sf"/>
</dbReference>
<dbReference type="Pfam" id="PF13530">
    <property type="entry name" value="SCP2_2"/>
    <property type="match status" value="1"/>
</dbReference>
<dbReference type="InterPro" id="IPR051554">
    <property type="entry name" value="Acetyltransferase_Eis"/>
</dbReference>
<dbReference type="Gene3D" id="3.40.630.30">
    <property type="match status" value="1"/>
</dbReference>
<feature type="domain" description="Eis-like acetyltransferase" evidence="2">
    <location>
        <begin position="49"/>
        <end position="168"/>
    </location>
</feature>
<accession>A0ABU7JWB2</accession>
<reference evidence="3 4" key="1">
    <citation type="submission" date="2023-08" db="EMBL/GenBank/DDBJ databases">
        <authorList>
            <person name="Girao M."/>
            <person name="Carvalho M.F."/>
        </authorList>
    </citation>
    <scope>NUCLEOTIDE SEQUENCE [LARGE SCALE GENOMIC DNA]</scope>
    <source>
        <strain evidence="3 4">CC-R104</strain>
    </source>
</reference>
<dbReference type="RefSeq" id="WP_330153682.1">
    <property type="nucleotide sequence ID" value="NZ_JAUZMZ010000136.1"/>
</dbReference>
<dbReference type="InterPro" id="IPR041380">
    <property type="entry name" value="Acetyltransf_17"/>
</dbReference>
<dbReference type="Gene3D" id="3.30.1050.10">
    <property type="entry name" value="SCP2 sterol-binding domain"/>
    <property type="match status" value="1"/>
</dbReference>
<dbReference type="SUPFAM" id="SSF55729">
    <property type="entry name" value="Acyl-CoA N-acyltransferases (Nat)"/>
    <property type="match status" value="1"/>
</dbReference>
<dbReference type="InterPro" id="IPR025559">
    <property type="entry name" value="Eis_dom"/>
</dbReference>
<dbReference type="PANTHER" id="PTHR37817">
    <property type="entry name" value="N-ACETYLTRANSFERASE EIS"/>
    <property type="match status" value="1"/>
</dbReference>
<sequence length="271" mass="29725">TATSLDLDVRRARLRPEVLEAGPVRLHSYPEAWNVLSRIYSQHLPERPGAIERSAFWWAARQLRATPTLEPVYVVVHGEPGHEDGFVRYHPIDTGKWFTSSNRTIVVDDFFAPTPRVRAGLVRFLLGLDLVDRIVFAALPADDPLPWMLTDHRAVRVRSVADETWLRILDVPRALAERSYAGTGGVRIAVEDPLFEENSGVFEVGPDGATPTSASAHLTVGIAALGSVILGGVRLHQLAAAGRVRVHEPDALEVADGLFAWPHAPFAGTSF</sequence>
<evidence type="ECO:0000259" key="1">
    <source>
        <dbReference type="Pfam" id="PF13530"/>
    </source>
</evidence>
<organism evidence="3 4">
    <name type="scientific">Rhodococcus chondri</name>
    <dbReference type="NCBI Taxonomy" id="3065941"/>
    <lineage>
        <taxon>Bacteria</taxon>
        <taxon>Bacillati</taxon>
        <taxon>Actinomycetota</taxon>
        <taxon>Actinomycetes</taxon>
        <taxon>Mycobacteriales</taxon>
        <taxon>Nocardiaceae</taxon>
        <taxon>Rhodococcus</taxon>
    </lineage>
</organism>
<name>A0ABU7JWB2_9NOCA</name>
<comment type="caution">
    <text evidence="3">The sequence shown here is derived from an EMBL/GenBank/DDBJ whole genome shotgun (WGS) entry which is preliminary data.</text>
</comment>
<dbReference type="EMBL" id="JAUZMZ010000136">
    <property type="protein sequence ID" value="MEE2034309.1"/>
    <property type="molecule type" value="Genomic_DNA"/>
</dbReference>
<feature type="non-terminal residue" evidence="3">
    <location>
        <position position="1"/>
    </location>
</feature>
<protein>
    <submittedName>
        <fullName evidence="3">Sterol carrier protein domain-containing protein</fullName>
    </submittedName>
</protein>
<dbReference type="PANTHER" id="PTHR37817:SF1">
    <property type="entry name" value="N-ACETYLTRANSFERASE EIS"/>
    <property type="match status" value="1"/>
</dbReference>
<gene>
    <name evidence="3" type="ORF">Q8814_19685</name>
</gene>